<proteinExistence type="predicted"/>
<name>A0A1E8E1L6_9GAMM</name>
<protein>
    <recommendedName>
        <fullName evidence="2">DUF2147 domain-containing protein</fullName>
    </recommendedName>
</protein>
<sequence length="154" mass="17335">MNTQFFSRLAFISAIYCSSLAYAANADPLLGKWKTLDYRTDFSLSDVIMSQDKQGAYAATIIELSAVPCAPRLENCTLCTCKNKDKPLLGFVPLTHSKATPRNTIEFYEGDYLDPRTGKQYKTRARLSNSGKHLTLSNVDLATHARHKMTWVKY</sequence>
<dbReference type="STRING" id="202956.BJN41_07290"/>
<feature type="signal peptide" evidence="1">
    <location>
        <begin position="1"/>
        <end position="23"/>
    </location>
</feature>
<gene>
    <name evidence="3" type="ORF">BJN41_07290</name>
</gene>
<dbReference type="AlphaFoldDB" id="A0A1E8E1L6"/>
<organism evidence="3 4">
    <name type="scientific">Acinetobacter towneri</name>
    <dbReference type="NCBI Taxonomy" id="202956"/>
    <lineage>
        <taxon>Bacteria</taxon>
        <taxon>Pseudomonadati</taxon>
        <taxon>Pseudomonadota</taxon>
        <taxon>Gammaproteobacteria</taxon>
        <taxon>Moraxellales</taxon>
        <taxon>Moraxellaceae</taxon>
        <taxon>Acinetobacter</taxon>
    </lineage>
</organism>
<dbReference type="EMBL" id="MKQS01000012">
    <property type="protein sequence ID" value="OFE43459.1"/>
    <property type="molecule type" value="Genomic_DNA"/>
</dbReference>
<evidence type="ECO:0000313" key="3">
    <source>
        <dbReference type="EMBL" id="OFE43459.1"/>
    </source>
</evidence>
<evidence type="ECO:0000256" key="1">
    <source>
        <dbReference type="SAM" id="SignalP"/>
    </source>
</evidence>
<evidence type="ECO:0000259" key="2">
    <source>
        <dbReference type="Pfam" id="PF09917"/>
    </source>
</evidence>
<dbReference type="RefSeq" id="WP_070154397.1">
    <property type="nucleotide sequence ID" value="NZ_JACANQ010000004.1"/>
</dbReference>
<dbReference type="Proteomes" id="UP000186931">
    <property type="component" value="Unassembled WGS sequence"/>
</dbReference>
<feature type="domain" description="DUF2147" evidence="2">
    <location>
        <begin position="31"/>
        <end position="138"/>
    </location>
</feature>
<dbReference type="Pfam" id="PF09917">
    <property type="entry name" value="DUF2147"/>
    <property type="match status" value="1"/>
</dbReference>
<reference evidence="3 4" key="1">
    <citation type="submission" date="2016-10" db="EMBL/GenBank/DDBJ databases">
        <title>Genome of airborne Acinetobacter sp. 5-2Ac02 in the hospital environment: Species near to Acinetobacter towneri.</title>
        <authorList>
            <person name="Barbosa B."/>
            <person name="Fernandez-Garcia L."/>
            <person name="Gato E."/>
            <person name="Leao R."/>
            <person name="Albano R."/>
            <person name="Fernandez B."/>
            <person name="Fernandez-Cuenca F."/>
            <person name="Marques E."/>
            <person name="Tomas M."/>
        </authorList>
    </citation>
    <scope>NUCLEOTIDE SEQUENCE [LARGE SCALE GENOMIC DNA]</scope>
    <source>
        <strain evidence="3 4">5-2Ac02</strain>
    </source>
</reference>
<dbReference type="InterPro" id="IPR019223">
    <property type="entry name" value="DUF2147"/>
</dbReference>
<feature type="chain" id="PRO_5009213321" description="DUF2147 domain-containing protein" evidence="1">
    <location>
        <begin position="24"/>
        <end position="154"/>
    </location>
</feature>
<keyword evidence="1" id="KW-0732">Signal</keyword>
<dbReference type="Gene3D" id="2.40.128.520">
    <property type="match status" value="1"/>
</dbReference>
<comment type="caution">
    <text evidence="3">The sequence shown here is derived from an EMBL/GenBank/DDBJ whole genome shotgun (WGS) entry which is preliminary data.</text>
</comment>
<accession>A0A1E8E1L6</accession>
<evidence type="ECO:0000313" key="4">
    <source>
        <dbReference type="Proteomes" id="UP000186931"/>
    </source>
</evidence>